<evidence type="ECO:0000256" key="2">
    <source>
        <dbReference type="ARBA" id="ARBA00022505"/>
    </source>
</evidence>
<dbReference type="Pfam" id="PF13531">
    <property type="entry name" value="SBP_bac_11"/>
    <property type="match status" value="1"/>
</dbReference>
<feature type="chain" id="PRO_5040917180" evidence="7">
    <location>
        <begin position="25"/>
        <end position="257"/>
    </location>
</feature>
<keyword evidence="9" id="KW-1185">Reference proteome</keyword>
<dbReference type="EMBL" id="JAINUY010000003">
    <property type="protein sequence ID" value="MBZ4035416.1"/>
    <property type="molecule type" value="Genomic_DNA"/>
</dbReference>
<dbReference type="GO" id="GO:0030973">
    <property type="term" value="F:molybdate ion binding"/>
    <property type="evidence" value="ECO:0007669"/>
    <property type="project" value="InterPro"/>
</dbReference>
<dbReference type="GO" id="GO:1901359">
    <property type="term" value="F:tungstate binding"/>
    <property type="evidence" value="ECO:0007669"/>
    <property type="project" value="UniProtKB-ARBA"/>
</dbReference>
<organism evidence="8 9">
    <name type="scientific">Flavobacterium potami</name>
    <dbReference type="NCBI Taxonomy" id="2872310"/>
    <lineage>
        <taxon>Bacteria</taxon>
        <taxon>Pseudomonadati</taxon>
        <taxon>Bacteroidota</taxon>
        <taxon>Flavobacteriia</taxon>
        <taxon>Flavobacteriales</taxon>
        <taxon>Flavobacteriaceae</taxon>
        <taxon>Flavobacterium</taxon>
    </lineage>
</organism>
<evidence type="ECO:0000256" key="6">
    <source>
        <dbReference type="PIRSR" id="PIRSR004846-1"/>
    </source>
</evidence>
<comment type="caution">
    <text evidence="8">The sequence shown here is derived from an EMBL/GenBank/DDBJ whole genome shotgun (WGS) entry which is preliminary data.</text>
</comment>
<dbReference type="PANTHER" id="PTHR30632">
    <property type="entry name" value="MOLYBDATE-BINDING PERIPLASMIC PROTEIN"/>
    <property type="match status" value="1"/>
</dbReference>
<evidence type="ECO:0000256" key="4">
    <source>
        <dbReference type="ARBA" id="ARBA00022729"/>
    </source>
</evidence>
<dbReference type="Proteomes" id="UP001139366">
    <property type="component" value="Unassembled WGS sequence"/>
</dbReference>
<comment type="similarity">
    <text evidence="1">Belongs to the bacterial solute-binding protein ModA family.</text>
</comment>
<feature type="binding site" evidence="6">
    <location>
        <position position="170"/>
    </location>
    <ligand>
        <name>molybdate</name>
        <dbReference type="ChEBI" id="CHEBI:36264"/>
    </ligand>
</feature>
<keyword evidence="3 6" id="KW-0479">Metal-binding</keyword>
<dbReference type="InterPro" id="IPR005950">
    <property type="entry name" value="ModA"/>
</dbReference>
<evidence type="ECO:0000313" key="8">
    <source>
        <dbReference type="EMBL" id="MBZ4035416.1"/>
    </source>
</evidence>
<sequence>MKTRKRFLTHLPLLSFLIFGTINAQQKFTIVAAANLKVALDSVNTVFKNQNPGINPQITYGASGKFYEQISSGAPFDLFFSADMDYPNQLEKNKLTSSKIKMYAVGKLVIWSKKTDPNKAKINSLLDASVKKIAIGNPATAPYGEKAVESLKFYKVYDKIKNKLVFGENITQAAQFVTTGNADIGITALSLVLTPNMKKEGGKYYIIPQKSHSPLEQGCVVLKHGKNNANVLKFYNFISSKKAIAILKYYGYDTATK</sequence>
<evidence type="ECO:0000256" key="3">
    <source>
        <dbReference type="ARBA" id="ARBA00022723"/>
    </source>
</evidence>
<dbReference type="GO" id="GO:0015689">
    <property type="term" value="P:molybdate ion transport"/>
    <property type="evidence" value="ECO:0007669"/>
    <property type="project" value="InterPro"/>
</dbReference>
<dbReference type="PIRSF" id="PIRSF004846">
    <property type="entry name" value="ModA"/>
    <property type="match status" value="1"/>
</dbReference>
<evidence type="ECO:0000256" key="5">
    <source>
        <dbReference type="ARBA" id="ARBA00062515"/>
    </source>
</evidence>
<evidence type="ECO:0000313" key="9">
    <source>
        <dbReference type="Proteomes" id="UP001139366"/>
    </source>
</evidence>
<proteinExistence type="inferred from homology"/>
<dbReference type="CDD" id="cd13539">
    <property type="entry name" value="PBP2_AvModA"/>
    <property type="match status" value="1"/>
</dbReference>
<reference evidence="8 9" key="1">
    <citation type="journal article" date="2023" name="Antonie Van Leeuwenhoek">
        <title>Flavobacterium potami sp. nov., a multi-metal resistance genes harbouring bacterium isolated from shallow river silt.</title>
        <authorList>
            <person name="Li S."/>
            <person name="Mao S."/>
            <person name="Mu W."/>
            <person name="Guo B."/>
            <person name="Li C."/>
            <person name="Zhu Q."/>
            <person name="Hou X."/>
            <person name="Zhao Y."/>
            <person name="Wei S."/>
            <person name="Liu H."/>
            <person name="Liu A."/>
        </authorList>
    </citation>
    <scope>NUCLEOTIDE SEQUENCE [LARGE SCALE GENOMIC DNA]</scope>
    <source>
        <strain evidence="8 9">17A</strain>
    </source>
</reference>
<dbReference type="Gene3D" id="3.40.190.10">
    <property type="entry name" value="Periplasmic binding protein-like II"/>
    <property type="match status" value="2"/>
</dbReference>
<accession>A0A9X1HAW8</accession>
<feature type="signal peptide" evidence="7">
    <location>
        <begin position="1"/>
        <end position="24"/>
    </location>
</feature>
<evidence type="ECO:0000256" key="1">
    <source>
        <dbReference type="ARBA" id="ARBA00009175"/>
    </source>
</evidence>
<keyword evidence="4 7" id="KW-0732">Signal</keyword>
<dbReference type="RefSeq" id="WP_223706042.1">
    <property type="nucleotide sequence ID" value="NZ_JAINUY010000003.1"/>
</dbReference>
<dbReference type="InterPro" id="IPR050682">
    <property type="entry name" value="ModA/WtpA"/>
</dbReference>
<dbReference type="InterPro" id="IPR044084">
    <property type="entry name" value="AvModA-like_subst-bd"/>
</dbReference>
<dbReference type="SUPFAM" id="SSF53850">
    <property type="entry name" value="Periplasmic binding protein-like II"/>
    <property type="match status" value="1"/>
</dbReference>
<comment type="subunit">
    <text evidence="5">The complex is composed of two ATP-binding proteins (ModC), two transmembrane proteins (ModB) and a solute-binding protein (ModA).</text>
</comment>
<dbReference type="FunFam" id="3.40.190.10:FF:000035">
    <property type="entry name" value="Molybdate ABC transporter substrate-binding protein"/>
    <property type="match status" value="1"/>
</dbReference>
<protein>
    <submittedName>
        <fullName evidence="8">Molybdate ABC transporter substrate-binding protein</fullName>
    </submittedName>
</protein>
<keyword evidence="2 6" id="KW-0500">Molybdenum</keyword>
<evidence type="ECO:0000256" key="7">
    <source>
        <dbReference type="SAM" id="SignalP"/>
    </source>
</evidence>
<dbReference type="PANTHER" id="PTHR30632:SF14">
    <property type="entry name" value="TUNGSTATE_MOLYBDATE_CHROMATE-BINDING PROTEIN MODA"/>
    <property type="match status" value="1"/>
</dbReference>
<dbReference type="GO" id="GO:0046872">
    <property type="term" value="F:metal ion binding"/>
    <property type="evidence" value="ECO:0007669"/>
    <property type="project" value="UniProtKB-KW"/>
</dbReference>
<dbReference type="NCBIfam" id="TIGR01256">
    <property type="entry name" value="modA"/>
    <property type="match status" value="1"/>
</dbReference>
<dbReference type="AlphaFoldDB" id="A0A9X1HAW8"/>
<feature type="binding site" evidence="6">
    <location>
        <position position="63"/>
    </location>
    <ligand>
        <name>molybdate</name>
        <dbReference type="ChEBI" id="CHEBI:36264"/>
    </ligand>
</feature>
<gene>
    <name evidence="8" type="primary">modA</name>
    <name evidence="8" type="ORF">K6T82_11610</name>
</gene>
<name>A0A9X1HAW8_9FLAO</name>